<feature type="region of interest" description="Disordered" evidence="1">
    <location>
        <begin position="54"/>
        <end position="132"/>
    </location>
</feature>
<dbReference type="HOGENOM" id="CLU_1390983_0_0_1"/>
<feature type="region of interest" description="Disordered" evidence="1">
    <location>
        <begin position="140"/>
        <end position="159"/>
    </location>
</feature>
<dbReference type="GeneID" id="18818958"/>
<gene>
    <name evidence="2" type="ORF">SERLADRAFT_465814</name>
</gene>
<dbReference type="RefSeq" id="XP_007317646.1">
    <property type="nucleotide sequence ID" value="XM_007317584.1"/>
</dbReference>
<protein>
    <submittedName>
        <fullName evidence="2">Uncharacterized protein</fullName>
    </submittedName>
</protein>
<evidence type="ECO:0000256" key="1">
    <source>
        <dbReference type="SAM" id="MobiDB-lite"/>
    </source>
</evidence>
<name>F8NT51_SERL9</name>
<dbReference type="KEGG" id="sla:SERLADRAFT_465814"/>
<dbReference type="Proteomes" id="UP000008064">
    <property type="component" value="Unassembled WGS sequence"/>
</dbReference>
<proteinExistence type="predicted"/>
<dbReference type="EMBL" id="GL945433">
    <property type="protein sequence ID" value="EGO25524.1"/>
    <property type="molecule type" value="Genomic_DNA"/>
</dbReference>
<reference evidence="2" key="1">
    <citation type="submission" date="2011-04" db="EMBL/GenBank/DDBJ databases">
        <title>Evolution of plant cell wall degrading machinery underlies the functional diversity of forest fungi.</title>
        <authorList>
            <consortium name="US DOE Joint Genome Institute (JGI-PGF)"/>
            <person name="Eastwood D.C."/>
            <person name="Floudas D."/>
            <person name="Binder M."/>
            <person name="Majcherczyk A."/>
            <person name="Schneider P."/>
            <person name="Aerts A."/>
            <person name="Asiegbu F.O."/>
            <person name="Baker S.E."/>
            <person name="Barry K."/>
            <person name="Bendiksby M."/>
            <person name="Blumentritt M."/>
            <person name="Coutinho P.M."/>
            <person name="Cullen D."/>
            <person name="Cullen D."/>
            <person name="Gathman A."/>
            <person name="Goodell B."/>
            <person name="Henrissat B."/>
            <person name="Ihrmark K."/>
            <person name="Kauserud H."/>
            <person name="Kohler A."/>
            <person name="LaButti K."/>
            <person name="Lapidus A."/>
            <person name="Lavin J.L."/>
            <person name="Lee Y.-H."/>
            <person name="Lindquist E."/>
            <person name="Lilly W."/>
            <person name="Lucas S."/>
            <person name="Morin E."/>
            <person name="Murat C."/>
            <person name="Oguiza J.A."/>
            <person name="Park J."/>
            <person name="Pisabarro A.G."/>
            <person name="Riley R."/>
            <person name="Rosling A."/>
            <person name="Salamov A."/>
            <person name="Schmidt O."/>
            <person name="Schmutz J."/>
            <person name="Skrede I."/>
            <person name="Stenlid J."/>
            <person name="Wiebenga A."/>
            <person name="Xie X."/>
            <person name="Kues U."/>
            <person name="Hibbett D.S."/>
            <person name="Hoffmeister D."/>
            <person name="Hogberg N."/>
            <person name="Martin F."/>
            <person name="Grigoriev I.V."/>
            <person name="Watkinson S.C."/>
        </authorList>
    </citation>
    <scope>NUCLEOTIDE SEQUENCE</scope>
    <source>
        <strain evidence="2">S7.9</strain>
    </source>
</reference>
<accession>F8NT51</accession>
<evidence type="ECO:0000313" key="2">
    <source>
        <dbReference type="EMBL" id="EGO25524.1"/>
    </source>
</evidence>
<dbReference type="AlphaFoldDB" id="F8NT51"/>
<sequence length="196" mass="21825">MKDWNGHISLQSGPRSSMIAGENPTNYRRGILTKQNSTPAMKVPFPVIETVPKLNDSTGIPRPPGSSRFRRFSNPIRHLSKPLSGTSTTPIHEAEPYPGGPSRLERPPLRGTRSHSPMPRYQQARTNDTNKTHLRSFIDMGVAPGQRPATHRSSLRPTMNVEKVKRLARAAVRTSHSVVEWGRNLAGLKKEKSDLL</sequence>
<feature type="region of interest" description="Disordered" evidence="1">
    <location>
        <begin position="1"/>
        <end position="24"/>
    </location>
</feature>
<organism>
    <name type="scientific">Serpula lacrymans var. lacrymans (strain S7.9)</name>
    <name type="common">Dry rot fungus</name>
    <dbReference type="NCBI Taxonomy" id="578457"/>
    <lineage>
        <taxon>Eukaryota</taxon>
        <taxon>Fungi</taxon>
        <taxon>Dikarya</taxon>
        <taxon>Basidiomycota</taxon>
        <taxon>Agaricomycotina</taxon>
        <taxon>Agaricomycetes</taxon>
        <taxon>Agaricomycetidae</taxon>
        <taxon>Boletales</taxon>
        <taxon>Coniophorineae</taxon>
        <taxon>Serpulaceae</taxon>
        <taxon>Serpula</taxon>
    </lineage>
</organism>